<dbReference type="GO" id="GO:0000137">
    <property type="term" value="C:Golgi cis cisterna"/>
    <property type="evidence" value="ECO:0007669"/>
    <property type="project" value="TreeGrafter"/>
</dbReference>
<dbReference type="AlphaFoldDB" id="A0A8I6TIN1"/>
<proteinExistence type="predicted"/>
<dbReference type="RefSeq" id="XP_014252470.1">
    <property type="nucleotide sequence ID" value="XM_014396984.2"/>
</dbReference>
<feature type="compositionally biased region" description="Low complexity" evidence="3">
    <location>
        <begin position="65"/>
        <end position="75"/>
    </location>
</feature>
<feature type="compositionally biased region" description="Polar residues" evidence="3">
    <location>
        <begin position="152"/>
        <end position="168"/>
    </location>
</feature>
<dbReference type="KEGG" id="clec:106668331"/>
<feature type="compositionally biased region" description="Polar residues" evidence="3">
    <location>
        <begin position="182"/>
        <end position="198"/>
    </location>
</feature>
<dbReference type="InterPro" id="IPR024858">
    <property type="entry name" value="GOLGA"/>
</dbReference>
<feature type="domain" description="Golgin subfamily A conserved" evidence="4">
    <location>
        <begin position="748"/>
        <end position="853"/>
    </location>
</feature>
<evidence type="ECO:0000256" key="3">
    <source>
        <dbReference type="SAM" id="MobiDB-lite"/>
    </source>
</evidence>
<dbReference type="InterPro" id="IPR043976">
    <property type="entry name" value="GOLGA_cons_dom"/>
</dbReference>
<dbReference type="OMA" id="WEVINAR"/>
<feature type="region of interest" description="Disordered" evidence="3">
    <location>
        <begin position="147"/>
        <end position="253"/>
    </location>
</feature>
<name>A0A8I6TIN1_CIMLE</name>
<keyword evidence="6" id="KW-1185">Reference proteome</keyword>
<protein>
    <recommendedName>
        <fullName evidence="4">Golgin subfamily A conserved domain-containing protein</fullName>
    </recommendedName>
</protein>
<evidence type="ECO:0000313" key="5">
    <source>
        <dbReference type="EnsemblMetazoa" id="XP_014252470.1"/>
    </source>
</evidence>
<feature type="compositionally biased region" description="Polar residues" evidence="3">
    <location>
        <begin position="47"/>
        <end position="64"/>
    </location>
</feature>
<dbReference type="PANTHER" id="PTHR10881:SF46">
    <property type="entry name" value="GOLGIN SUBFAMILY A MEMBER 2"/>
    <property type="match status" value="1"/>
</dbReference>
<dbReference type="GO" id="GO:0005801">
    <property type="term" value="C:cis-Golgi network"/>
    <property type="evidence" value="ECO:0007669"/>
    <property type="project" value="TreeGrafter"/>
</dbReference>
<evidence type="ECO:0000256" key="2">
    <source>
        <dbReference type="SAM" id="Coils"/>
    </source>
</evidence>
<feature type="region of interest" description="Disordered" evidence="3">
    <location>
        <begin position="334"/>
        <end position="355"/>
    </location>
</feature>
<dbReference type="Pfam" id="PF15070">
    <property type="entry name" value="GOLGA2L5"/>
    <property type="match status" value="2"/>
</dbReference>
<dbReference type="EnsemblMetazoa" id="XM_014396984.2">
    <property type="protein sequence ID" value="XP_014252470.1"/>
    <property type="gene ID" value="LOC106668331"/>
</dbReference>
<organism evidence="5 6">
    <name type="scientific">Cimex lectularius</name>
    <name type="common">Bed bug</name>
    <name type="synonym">Acanthia lectularia</name>
    <dbReference type="NCBI Taxonomy" id="79782"/>
    <lineage>
        <taxon>Eukaryota</taxon>
        <taxon>Metazoa</taxon>
        <taxon>Ecdysozoa</taxon>
        <taxon>Arthropoda</taxon>
        <taxon>Hexapoda</taxon>
        <taxon>Insecta</taxon>
        <taxon>Pterygota</taxon>
        <taxon>Neoptera</taxon>
        <taxon>Paraneoptera</taxon>
        <taxon>Hemiptera</taxon>
        <taxon>Heteroptera</taxon>
        <taxon>Panheteroptera</taxon>
        <taxon>Cimicomorpha</taxon>
        <taxon>Cimicidae</taxon>
        <taxon>Cimex</taxon>
    </lineage>
</organism>
<dbReference type="OrthoDB" id="5978643at2759"/>
<sequence>MAETSKAEKLAAAKRMLKEFQQKNKEQAYALPVPKPQNNGVHAYSVSPGQANEPVQNGHTQKTPSSVSSQSGQQSPALMFRNDNSPADFFDNIQHNPPPAQPLQPQRTEFIPLQQQRTDFTPLEQQRNDFNPLQQQREDFNPFQKQRAEFSPYQQQRAEFSPYQQQRAEISPYHQQRAEFSPYQQQRTDLNPLQQQKTEFLPLQQPRTEFTPLHPEGTELLQAPRTESSPLHPQRTVFTSPQGTDSSPSHVERTDHSVPVYNFYNPIETLRDYDRAETSSTSSPSEDEATRRVRSLEAQLSVEVSRREDSEKHLRSATERIKQLEWEVINARESNKEVKSAESTNHAKGSSEESLEEEIKINLKTIQILVSQKSNLQQELATVQDENKLNKSKCEELSVRTKALRMQVAKLEQELSETAEARHQHNSILKKLELNLAEARNKVEEHKKEVEDAQNDIRALNHRIEQCQEENEALKKALDVKEHQLSMAEVKMAQTGVGSVPTAEDVDQVKSLSLECERLKGEIESIQREKSELNLQYQEYINSLNTQIQIINEEKETLLREKNEKIEREEVLVRQLGELEKQMTRERQAGPSLTTTNTHLSEKLKESEEKLALTETKLSEKISECENVKSELQSVVQRLNEAEDALERLEIPDAKKLEEAMESDRVAASRAIEQNTKLKQQVSDLTAEISETVVRLNNEKLDLTEKLQHSEYIVKELKYKMEKLKHYEELTTDSAVTQTPVSFYADQTSQTDVDDLVLPMNYDHVTPEAMQLLEKKLKKTMDDVANLTDEKQKLEHLVTQLQGETETICEYVTLYQNQRGLLQEKATERERQLAALAKEREELKMKLAQINSLLPKALPGEVTQTGESTEPVAATQIKTLLTEIESSSLVQNMLEPTTFHPCILCSGKLITV</sequence>
<feature type="coiled-coil region" evidence="2">
    <location>
        <begin position="366"/>
        <end position="688"/>
    </location>
</feature>
<feature type="region of interest" description="Disordered" evidence="3">
    <location>
        <begin position="272"/>
        <end position="293"/>
    </location>
</feature>
<dbReference type="GO" id="GO:0032580">
    <property type="term" value="C:Golgi cisterna membrane"/>
    <property type="evidence" value="ECO:0007669"/>
    <property type="project" value="TreeGrafter"/>
</dbReference>
<keyword evidence="1 2" id="KW-0175">Coiled coil</keyword>
<feature type="domain" description="Golgin subfamily A conserved" evidence="4">
    <location>
        <begin position="547"/>
        <end position="726"/>
    </location>
</feature>
<feature type="region of interest" description="Disordered" evidence="3">
    <location>
        <begin position="27"/>
        <end position="105"/>
    </location>
</feature>
<reference evidence="5" key="1">
    <citation type="submission" date="2022-01" db="UniProtKB">
        <authorList>
            <consortium name="EnsemblMetazoa"/>
        </authorList>
    </citation>
    <scope>IDENTIFICATION</scope>
</reference>
<dbReference type="GeneID" id="106668331"/>
<evidence type="ECO:0000313" key="6">
    <source>
        <dbReference type="Proteomes" id="UP000494040"/>
    </source>
</evidence>
<evidence type="ECO:0000259" key="4">
    <source>
        <dbReference type="Pfam" id="PF15070"/>
    </source>
</evidence>
<evidence type="ECO:0000256" key="1">
    <source>
        <dbReference type="ARBA" id="ARBA00023054"/>
    </source>
</evidence>
<feature type="compositionally biased region" description="Polar residues" evidence="3">
    <location>
        <begin position="225"/>
        <end position="249"/>
    </location>
</feature>
<dbReference type="Proteomes" id="UP000494040">
    <property type="component" value="Unassembled WGS sequence"/>
</dbReference>
<dbReference type="GO" id="GO:0007030">
    <property type="term" value="P:Golgi organization"/>
    <property type="evidence" value="ECO:0007669"/>
    <property type="project" value="TreeGrafter"/>
</dbReference>
<accession>A0A8I6TIN1</accession>
<dbReference type="PANTHER" id="PTHR10881">
    <property type="entry name" value="GOLGIN SUBFAMILY A MEMBER-RELATED"/>
    <property type="match status" value="1"/>
</dbReference>
<feature type="coiled-coil region" evidence="2">
    <location>
        <begin position="770"/>
        <end position="853"/>
    </location>
</feature>